<dbReference type="EMBL" id="CAJNOL010001902">
    <property type="protein sequence ID" value="CAF1435521.1"/>
    <property type="molecule type" value="Genomic_DNA"/>
</dbReference>
<name>A0A814VYQ6_9BILA</name>
<evidence type="ECO:0000313" key="1">
    <source>
        <dbReference type="EMBL" id="CAF1177206.1"/>
    </source>
</evidence>
<accession>A0A814VYQ6</accession>
<reference evidence="2" key="1">
    <citation type="submission" date="2021-02" db="EMBL/GenBank/DDBJ databases">
        <authorList>
            <person name="Nowell W R."/>
        </authorList>
    </citation>
    <scope>NUCLEOTIDE SEQUENCE</scope>
</reference>
<dbReference type="EMBL" id="CAJNOL010002076">
    <property type="protein sequence ID" value="CAF1458378.1"/>
    <property type="molecule type" value="Genomic_DNA"/>
</dbReference>
<organism evidence="2 5">
    <name type="scientific">Rotaria sordida</name>
    <dbReference type="NCBI Taxonomy" id="392033"/>
    <lineage>
        <taxon>Eukaryota</taxon>
        <taxon>Metazoa</taxon>
        <taxon>Spiralia</taxon>
        <taxon>Gnathifera</taxon>
        <taxon>Rotifera</taxon>
        <taxon>Eurotatoria</taxon>
        <taxon>Bdelloidea</taxon>
        <taxon>Philodinida</taxon>
        <taxon>Philodinidae</taxon>
        <taxon>Rotaria</taxon>
    </lineage>
</organism>
<dbReference type="Proteomes" id="UP000663854">
    <property type="component" value="Unassembled WGS sequence"/>
</dbReference>
<evidence type="ECO:0000313" key="6">
    <source>
        <dbReference type="Proteomes" id="UP000663870"/>
    </source>
</evidence>
<sequence>MFTTSNIIDNLNSTLNGLLIGYYSLESILKSSLEECLHNQPCLNLILNFIGQHSLNDNFTIFNLSLLSKISRK</sequence>
<evidence type="ECO:0000313" key="2">
    <source>
        <dbReference type="EMBL" id="CAF1191738.1"/>
    </source>
</evidence>
<keyword evidence="6" id="KW-1185">Reference proteome</keyword>
<proteinExistence type="predicted"/>
<dbReference type="Proteomes" id="UP000663870">
    <property type="component" value="Unassembled WGS sequence"/>
</dbReference>
<dbReference type="EMBL" id="CAJNOH010001109">
    <property type="protein sequence ID" value="CAF1177206.1"/>
    <property type="molecule type" value="Genomic_DNA"/>
</dbReference>
<evidence type="ECO:0000313" key="4">
    <source>
        <dbReference type="EMBL" id="CAF1458378.1"/>
    </source>
</evidence>
<evidence type="ECO:0000313" key="3">
    <source>
        <dbReference type="EMBL" id="CAF1435521.1"/>
    </source>
</evidence>
<dbReference type="AlphaFoldDB" id="A0A814VYQ6"/>
<dbReference type="EMBL" id="CAJNOH010001221">
    <property type="protein sequence ID" value="CAF1191738.1"/>
    <property type="molecule type" value="Genomic_DNA"/>
</dbReference>
<evidence type="ECO:0000313" key="5">
    <source>
        <dbReference type="Proteomes" id="UP000663854"/>
    </source>
</evidence>
<gene>
    <name evidence="3" type="ORF">JXQ802_LOCUS36686</name>
    <name evidence="4" type="ORF">JXQ802_LOCUS38018</name>
    <name evidence="1" type="ORF">PYM288_LOCUS23605</name>
    <name evidence="2" type="ORF">PYM288_LOCUS24382</name>
</gene>
<protein>
    <submittedName>
        <fullName evidence="2">Uncharacterized protein</fullName>
    </submittedName>
</protein>
<comment type="caution">
    <text evidence="2">The sequence shown here is derived from an EMBL/GenBank/DDBJ whole genome shotgun (WGS) entry which is preliminary data.</text>
</comment>